<evidence type="ECO:0000313" key="2">
    <source>
        <dbReference type="Proteomes" id="UP000054350"/>
    </source>
</evidence>
<dbReference type="Proteomes" id="UP000054350">
    <property type="component" value="Unassembled WGS sequence"/>
</dbReference>
<name>A0A0L0TF09_ALLM3</name>
<reference evidence="2" key="2">
    <citation type="submission" date="2009-11" db="EMBL/GenBank/DDBJ databases">
        <title>The Genome Sequence of Allomyces macrogynus strain ATCC 38327.</title>
        <authorList>
            <consortium name="The Broad Institute Genome Sequencing Platform"/>
            <person name="Russ C."/>
            <person name="Cuomo C."/>
            <person name="Shea T."/>
            <person name="Young S.K."/>
            <person name="Zeng Q."/>
            <person name="Koehrsen M."/>
            <person name="Haas B."/>
            <person name="Borodovsky M."/>
            <person name="Guigo R."/>
            <person name="Alvarado L."/>
            <person name="Berlin A."/>
            <person name="Borenstein D."/>
            <person name="Chen Z."/>
            <person name="Engels R."/>
            <person name="Freedman E."/>
            <person name="Gellesch M."/>
            <person name="Goldberg J."/>
            <person name="Griggs A."/>
            <person name="Gujja S."/>
            <person name="Heiman D."/>
            <person name="Hepburn T."/>
            <person name="Howarth C."/>
            <person name="Jen D."/>
            <person name="Larson L."/>
            <person name="Lewis B."/>
            <person name="Mehta T."/>
            <person name="Park D."/>
            <person name="Pearson M."/>
            <person name="Roberts A."/>
            <person name="Saif S."/>
            <person name="Shenoy N."/>
            <person name="Sisk P."/>
            <person name="Stolte C."/>
            <person name="Sykes S."/>
            <person name="Walk T."/>
            <person name="White J."/>
            <person name="Yandava C."/>
            <person name="Burger G."/>
            <person name="Gray M.W."/>
            <person name="Holland P.W.H."/>
            <person name="King N."/>
            <person name="Lang F.B.F."/>
            <person name="Roger A.J."/>
            <person name="Ruiz-Trillo I."/>
            <person name="Lander E."/>
            <person name="Nusbaum C."/>
        </authorList>
    </citation>
    <scope>NUCLEOTIDE SEQUENCE [LARGE SCALE GENOMIC DNA]</scope>
    <source>
        <strain evidence="2">ATCC 38327</strain>
    </source>
</reference>
<dbReference type="EMBL" id="GG745395">
    <property type="protein sequence ID" value="KNE73332.1"/>
    <property type="molecule type" value="Genomic_DNA"/>
</dbReference>
<dbReference type="AlphaFoldDB" id="A0A0L0TF09"/>
<evidence type="ECO:0000313" key="1">
    <source>
        <dbReference type="EMBL" id="KNE73332.1"/>
    </source>
</evidence>
<accession>A0A0L0TF09</accession>
<dbReference type="VEuPathDB" id="FungiDB:AMAG_20767"/>
<reference evidence="1 2" key="1">
    <citation type="submission" date="2009-11" db="EMBL/GenBank/DDBJ databases">
        <title>Annotation of Allomyces macrogynus ATCC 38327.</title>
        <authorList>
            <consortium name="The Broad Institute Genome Sequencing Platform"/>
            <person name="Russ C."/>
            <person name="Cuomo C."/>
            <person name="Burger G."/>
            <person name="Gray M.W."/>
            <person name="Holland P.W.H."/>
            <person name="King N."/>
            <person name="Lang F.B.F."/>
            <person name="Roger A.J."/>
            <person name="Ruiz-Trillo I."/>
            <person name="Young S.K."/>
            <person name="Zeng Q."/>
            <person name="Gargeya S."/>
            <person name="Fitzgerald M."/>
            <person name="Haas B."/>
            <person name="Abouelleil A."/>
            <person name="Alvarado L."/>
            <person name="Arachchi H.M."/>
            <person name="Berlin A."/>
            <person name="Chapman S.B."/>
            <person name="Gearin G."/>
            <person name="Goldberg J."/>
            <person name="Griggs A."/>
            <person name="Gujja S."/>
            <person name="Hansen M."/>
            <person name="Heiman D."/>
            <person name="Howarth C."/>
            <person name="Larimer J."/>
            <person name="Lui A."/>
            <person name="MacDonald P.J.P."/>
            <person name="McCowen C."/>
            <person name="Montmayeur A."/>
            <person name="Murphy C."/>
            <person name="Neiman D."/>
            <person name="Pearson M."/>
            <person name="Priest M."/>
            <person name="Roberts A."/>
            <person name="Saif S."/>
            <person name="Shea T."/>
            <person name="Sisk P."/>
            <person name="Stolte C."/>
            <person name="Sykes S."/>
            <person name="Wortman J."/>
            <person name="Nusbaum C."/>
            <person name="Birren B."/>
        </authorList>
    </citation>
    <scope>NUCLEOTIDE SEQUENCE [LARGE SCALE GENOMIC DNA]</scope>
    <source>
        <strain evidence="1 2">ATCC 38327</strain>
    </source>
</reference>
<sequence>MDAMLLQLVRCFHGRLTPELLAAKGPLTTIAVYDPGTERTLRVIDSHASSMATAAAAEGEEAMPDWLGDESCWHLREEYWPMTVDMIMRNAQRAPYLTPFLAHDDEGDSDLGLAPALDPDSIVVFTPGSGGASV</sequence>
<organism evidence="1 2">
    <name type="scientific">Allomyces macrogynus (strain ATCC 38327)</name>
    <name type="common">Allomyces javanicus var. macrogynus</name>
    <dbReference type="NCBI Taxonomy" id="578462"/>
    <lineage>
        <taxon>Eukaryota</taxon>
        <taxon>Fungi</taxon>
        <taxon>Fungi incertae sedis</taxon>
        <taxon>Blastocladiomycota</taxon>
        <taxon>Blastocladiomycetes</taxon>
        <taxon>Blastocladiales</taxon>
        <taxon>Blastocladiaceae</taxon>
        <taxon>Allomyces</taxon>
    </lineage>
</organism>
<gene>
    <name evidence="1" type="ORF">AMAG_20767</name>
</gene>
<proteinExistence type="predicted"/>
<protein>
    <submittedName>
        <fullName evidence="1">Uncharacterized protein</fullName>
    </submittedName>
</protein>
<keyword evidence="2" id="KW-1185">Reference proteome</keyword>